<reference evidence="2" key="1">
    <citation type="submission" date="2019-03" db="EMBL/GenBank/DDBJ databases">
        <title>Weissella sp. 26KH-42 Genome sequencing.</title>
        <authorList>
            <person name="Heo J."/>
            <person name="Kim S.-J."/>
            <person name="Kim J.-S."/>
            <person name="Hong S.-B."/>
            <person name="Kwon S.-W."/>
        </authorList>
    </citation>
    <scope>NUCLEOTIDE SEQUENCE [LARGE SCALE GENOMIC DNA]</scope>
    <source>
        <strain evidence="2">26KH-42</strain>
    </source>
</reference>
<name>A0A4P6YWQ5_9LACO</name>
<evidence type="ECO:0000313" key="1">
    <source>
        <dbReference type="EMBL" id="QBO37213.1"/>
    </source>
</evidence>
<dbReference type="KEGG" id="wei:EQG49_12480"/>
<keyword evidence="2" id="KW-1185">Reference proteome</keyword>
<dbReference type="RefSeq" id="WP_133364290.1">
    <property type="nucleotide sequence ID" value="NZ_CP037940.1"/>
</dbReference>
<accession>A0A4P6YWQ5</accession>
<organism evidence="1 2">
    <name type="scientific">Periweissella cryptocerci</name>
    <dbReference type="NCBI Taxonomy" id="2506420"/>
    <lineage>
        <taxon>Bacteria</taxon>
        <taxon>Bacillati</taxon>
        <taxon>Bacillota</taxon>
        <taxon>Bacilli</taxon>
        <taxon>Lactobacillales</taxon>
        <taxon>Lactobacillaceae</taxon>
        <taxon>Periweissella</taxon>
    </lineage>
</organism>
<sequence>MEKESNELFVGVPISGTFVEQCVVDDQMIYLMVDTNSAGEFTKIGQVVLFTDQQEKIEKAVLVKKGGKTQDARHPIIAFTNDVYTKLVLTKLLATEDTKAVATYDESNVKNVIAEIKRNREQTALNIESIRANQIEN</sequence>
<dbReference type="AlphaFoldDB" id="A0A4P6YWQ5"/>
<proteinExistence type="predicted"/>
<gene>
    <name evidence="1" type="ORF">EQG49_12480</name>
</gene>
<dbReference type="Proteomes" id="UP000292886">
    <property type="component" value="Chromosome"/>
</dbReference>
<dbReference type="EMBL" id="CP037940">
    <property type="protein sequence ID" value="QBO37213.1"/>
    <property type="molecule type" value="Genomic_DNA"/>
</dbReference>
<protein>
    <submittedName>
        <fullName evidence="1">Uncharacterized protein</fullName>
    </submittedName>
</protein>
<evidence type="ECO:0000313" key="2">
    <source>
        <dbReference type="Proteomes" id="UP000292886"/>
    </source>
</evidence>